<dbReference type="AlphaFoldDB" id="A0AAE1KN90"/>
<dbReference type="Proteomes" id="UP001286313">
    <property type="component" value="Unassembled WGS sequence"/>
</dbReference>
<protein>
    <submittedName>
        <fullName evidence="1">Uncharacterized protein</fullName>
    </submittedName>
</protein>
<comment type="caution">
    <text evidence="1">The sequence shown here is derived from an EMBL/GenBank/DDBJ whole genome shotgun (WGS) entry which is preliminary data.</text>
</comment>
<evidence type="ECO:0000313" key="1">
    <source>
        <dbReference type="EMBL" id="KAK3880161.1"/>
    </source>
</evidence>
<evidence type="ECO:0000313" key="2">
    <source>
        <dbReference type="Proteomes" id="UP001286313"/>
    </source>
</evidence>
<keyword evidence="2" id="KW-1185">Reference proteome</keyword>
<organism evidence="1 2">
    <name type="scientific">Petrolisthes cinctipes</name>
    <name type="common">Flat porcelain crab</name>
    <dbReference type="NCBI Taxonomy" id="88211"/>
    <lineage>
        <taxon>Eukaryota</taxon>
        <taxon>Metazoa</taxon>
        <taxon>Ecdysozoa</taxon>
        <taxon>Arthropoda</taxon>
        <taxon>Crustacea</taxon>
        <taxon>Multicrustacea</taxon>
        <taxon>Malacostraca</taxon>
        <taxon>Eumalacostraca</taxon>
        <taxon>Eucarida</taxon>
        <taxon>Decapoda</taxon>
        <taxon>Pleocyemata</taxon>
        <taxon>Anomura</taxon>
        <taxon>Galatheoidea</taxon>
        <taxon>Porcellanidae</taxon>
        <taxon>Petrolisthes</taxon>
    </lineage>
</organism>
<reference evidence="1" key="1">
    <citation type="submission" date="2023-10" db="EMBL/GenBank/DDBJ databases">
        <title>Genome assemblies of two species of porcelain crab, Petrolisthes cinctipes and Petrolisthes manimaculis (Anomura: Porcellanidae).</title>
        <authorList>
            <person name="Angst P."/>
        </authorList>
    </citation>
    <scope>NUCLEOTIDE SEQUENCE</scope>
    <source>
        <strain evidence="1">PB745_01</strain>
        <tissue evidence="1">Gill</tissue>
    </source>
</reference>
<sequence>MLLALKHLPRTVGPLPPTSLALARPSQAPANAQQFPLLPPESQTIPLSLRLPVPLLPLCLPPCNLSRRERAPGTQRYLERLVIIIGHSIHPYFKSKVVVYKVQ</sequence>
<proteinExistence type="predicted"/>
<accession>A0AAE1KN90</accession>
<dbReference type="EMBL" id="JAWQEG010001350">
    <property type="protein sequence ID" value="KAK3880161.1"/>
    <property type="molecule type" value="Genomic_DNA"/>
</dbReference>
<name>A0AAE1KN90_PETCI</name>
<gene>
    <name evidence="1" type="ORF">Pcinc_015332</name>
</gene>